<feature type="domain" description="Fibronectin type-III" evidence="18">
    <location>
        <begin position="2317"/>
        <end position="2404"/>
    </location>
</feature>
<dbReference type="FunFam" id="2.10.25.10:FF:000090">
    <property type="entry name" value="laminin subunit alpha"/>
    <property type="match status" value="4"/>
</dbReference>
<feature type="disulfide bond" evidence="12">
    <location>
        <begin position="937"/>
        <end position="946"/>
    </location>
</feature>
<feature type="domain" description="Fibronectin type-III" evidence="18">
    <location>
        <begin position="2601"/>
        <end position="2706"/>
    </location>
</feature>
<keyword evidence="5 15" id="KW-0732">Signal</keyword>
<dbReference type="FunFam" id="2.60.40.10:FF:000819">
    <property type="entry name" value="Usherin"/>
    <property type="match status" value="1"/>
</dbReference>
<feature type="domain" description="Fibronectin type-III" evidence="18">
    <location>
        <begin position="3641"/>
        <end position="3741"/>
    </location>
</feature>
<proteinExistence type="predicted"/>
<reference evidence="20 21" key="1">
    <citation type="journal article" date="2019" name="Genome Biol. Evol.">
        <title>Whole-Genome Sequencing of the Giant Devil Catfish, Bagarius yarrelli.</title>
        <authorList>
            <person name="Jiang W."/>
            <person name="Lv Y."/>
            <person name="Cheng L."/>
            <person name="Yang K."/>
            <person name="Chao B."/>
            <person name="Wang X."/>
            <person name="Li Y."/>
            <person name="Pan X."/>
            <person name="You X."/>
            <person name="Zhang Y."/>
            <person name="Yang J."/>
            <person name="Li J."/>
            <person name="Zhang X."/>
            <person name="Liu S."/>
            <person name="Sun C."/>
            <person name="Yang J."/>
            <person name="Shi Q."/>
        </authorList>
    </citation>
    <scope>NUCLEOTIDE SEQUENCE [LARGE SCALE GENOMIC DNA]</scope>
    <source>
        <strain evidence="20">JWS20170419001</strain>
        <tissue evidence="20">Muscle</tissue>
    </source>
</reference>
<dbReference type="PROSITE" id="PS50027">
    <property type="entry name" value="EGF_LAM_2"/>
    <property type="match status" value="8"/>
</dbReference>
<evidence type="ECO:0000256" key="7">
    <source>
        <dbReference type="ARBA" id="ARBA00022869"/>
    </source>
</evidence>
<feature type="domain" description="Fibronectin type-III" evidence="18">
    <location>
        <begin position="3089"/>
        <end position="3187"/>
    </location>
</feature>
<feature type="domain" description="Fibronectin type-III" evidence="18">
    <location>
        <begin position="4114"/>
        <end position="4201"/>
    </location>
</feature>
<evidence type="ECO:0000256" key="13">
    <source>
        <dbReference type="SAM" id="MobiDB-lite"/>
    </source>
</evidence>
<dbReference type="InterPro" id="IPR003961">
    <property type="entry name" value="FN3_dom"/>
</dbReference>
<feature type="domain" description="Fibronectin type-III" evidence="18">
    <location>
        <begin position="2405"/>
        <end position="2504"/>
    </location>
</feature>
<evidence type="ECO:0000256" key="11">
    <source>
        <dbReference type="ARBA" id="ARBA00023292"/>
    </source>
</evidence>
<feature type="disulfide bond" evidence="12">
    <location>
        <begin position="966"/>
        <end position="978"/>
    </location>
</feature>
<accession>A0A556UFC9</accession>
<name>A0A556UFC9_BAGYA</name>
<feature type="domain" description="Fibronectin type-III" evidence="18">
    <location>
        <begin position="2049"/>
        <end position="2136"/>
    </location>
</feature>
<feature type="disulfide bond" evidence="12">
    <location>
        <begin position="1017"/>
        <end position="1029"/>
    </location>
</feature>
<feature type="domain" description="Fibronectin type-III" evidence="18">
    <location>
        <begin position="3282"/>
        <end position="3372"/>
    </location>
</feature>
<feature type="domain" description="Fibronectin type-III" evidence="18">
    <location>
        <begin position="1377"/>
        <end position="1459"/>
    </location>
</feature>
<feature type="domain" description="Laminin EGF-like" evidence="17">
    <location>
        <begin position="812"/>
        <end position="860"/>
    </location>
</feature>
<feature type="domain" description="Fibronectin type-III" evidence="18">
    <location>
        <begin position="1166"/>
        <end position="1256"/>
    </location>
</feature>
<dbReference type="CDD" id="cd00110">
    <property type="entry name" value="LamG"/>
    <property type="match status" value="2"/>
</dbReference>
<dbReference type="PROSITE" id="PS51117">
    <property type="entry name" value="LAMININ_NTER"/>
    <property type="match status" value="1"/>
</dbReference>
<evidence type="ECO:0000256" key="6">
    <source>
        <dbReference type="ARBA" id="ARBA00022737"/>
    </source>
</evidence>
<dbReference type="Pfam" id="PF00055">
    <property type="entry name" value="Laminin_N"/>
    <property type="match status" value="1"/>
</dbReference>
<keyword evidence="3" id="KW-0964">Secreted</keyword>
<dbReference type="FunFam" id="2.60.40.10:FF:001176">
    <property type="entry name" value="Usherin"/>
    <property type="match status" value="1"/>
</dbReference>
<keyword evidence="14" id="KW-0812">Transmembrane</keyword>
<dbReference type="Gene3D" id="2.10.25.10">
    <property type="entry name" value="Laminin"/>
    <property type="match status" value="9"/>
</dbReference>
<evidence type="ECO:0000256" key="5">
    <source>
        <dbReference type="ARBA" id="ARBA00022729"/>
    </source>
</evidence>
<evidence type="ECO:0000259" key="17">
    <source>
        <dbReference type="PROSITE" id="PS50027"/>
    </source>
</evidence>
<feature type="signal peptide" evidence="15">
    <location>
        <begin position="1"/>
        <end position="21"/>
    </location>
</feature>
<feature type="disulfide bond" evidence="12">
    <location>
        <begin position="834"/>
        <end position="843"/>
    </location>
</feature>
<keyword evidence="9" id="KW-0325">Glycoprotein</keyword>
<keyword evidence="14" id="KW-1133">Transmembrane helix</keyword>
<dbReference type="EMBL" id="VCAZ01000069">
    <property type="protein sequence ID" value="TSO67463.1"/>
    <property type="molecule type" value="Genomic_DNA"/>
</dbReference>
<dbReference type="Gene3D" id="2.60.120.200">
    <property type="match status" value="4"/>
</dbReference>
<feature type="chain" id="PRO_5021749850" evidence="15">
    <location>
        <begin position="22"/>
        <end position="4866"/>
    </location>
</feature>
<feature type="disulfide bond" evidence="12">
    <location>
        <begin position="968"/>
        <end position="985"/>
    </location>
</feature>
<dbReference type="FunFam" id="2.60.40.10:FF:001227">
    <property type="entry name" value="Usherin"/>
    <property type="match status" value="1"/>
</dbReference>
<evidence type="ECO:0000256" key="10">
    <source>
        <dbReference type="ARBA" id="ARBA00023273"/>
    </source>
</evidence>
<dbReference type="FunFam" id="2.60.40.10:FF:001004">
    <property type="entry name" value="Usherin"/>
    <property type="match status" value="1"/>
</dbReference>
<comment type="caution">
    <text evidence="12">Lacks conserved residue(s) required for the propagation of feature annotation.</text>
</comment>
<dbReference type="FunFam" id="2.60.40.10:FF:001211">
    <property type="entry name" value="Usherin"/>
    <property type="match status" value="1"/>
</dbReference>
<evidence type="ECO:0000259" key="19">
    <source>
        <dbReference type="PROSITE" id="PS51117"/>
    </source>
</evidence>
<keyword evidence="10" id="KW-0966">Cell projection</keyword>
<feature type="disulfide bond" evidence="12">
    <location>
        <begin position="1000"/>
        <end position="1014"/>
    </location>
</feature>
<dbReference type="FunFam" id="2.60.40.10:FF:001285">
    <property type="entry name" value="Usherin"/>
    <property type="match status" value="1"/>
</dbReference>
<evidence type="ECO:0000256" key="9">
    <source>
        <dbReference type="ARBA" id="ARBA00023180"/>
    </source>
</evidence>
<dbReference type="InterPro" id="IPR001791">
    <property type="entry name" value="Laminin_G"/>
</dbReference>
<dbReference type="InterPro" id="IPR013783">
    <property type="entry name" value="Ig-like_fold"/>
</dbReference>
<evidence type="ECO:0000256" key="3">
    <source>
        <dbReference type="ARBA" id="ARBA00022525"/>
    </source>
</evidence>
<dbReference type="PRINTS" id="PR00011">
    <property type="entry name" value="EGFLAMININ"/>
</dbReference>
<dbReference type="SMART" id="SM00136">
    <property type="entry name" value="LamNT"/>
    <property type="match status" value="1"/>
</dbReference>
<feature type="domain" description="Laminin EGF-like" evidence="17">
    <location>
        <begin position="861"/>
        <end position="914"/>
    </location>
</feature>
<dbReference type="FunFam" id="2.10.25.10:FF:000275">
    <property type="entry name" value="usherin"/>
    <property type="match status" value="2"/>
</dbReference>
<dbReference type="FunFam" id="2.10.25.10:FF:000209">
    <property type="entry name" value="Laminin subunit alpha 5"/>
    <property type="match status" value="1"/>
</dbReference>
<feature type="domain" description="Fibronectin type-III" evidence="18">
    <location>
        <begin position="2508"/>
        <end position="2599"/>
    </location>
</feature>
<evidence type="ECO:0000313" key="21">
    <source>
        <dbReference type="Proteomes" id="UP000319801"/>
    </source>
</evidence>
<dbReference type="SMART" id="SM00560">
    <property type="entry name" value="LamGL"/>
    <property type="match status" value="1"/>
</dbReference>
<feature type="disulfide bond" evidence="12">
    <location>
        <begin position="949"/>
        <end position="963"/>
    </location>
</feature>
<dbReference type="PANTHER" id="PTHR46957:SF7">
    <property type="entry name" value="USHERIN"/>
    <property type="match status" value="1"/>
</dbReference>
<evidence type="ECO:0000256" key="8">
    <source>
        <dbReference type="ARBA" id="ARBA00023157"/>
    </source>
</evidence>
<keyword evidence="8 12" id="KW-1015">Disulfide bond</keyword>
<feature type="region of interest" description="Disordered" evidence="13">
    <location>
        <begin position="3402"/>
        <end position="3421"/>
    </location>
</feature>
<dbReference type="SMART" id="SM00060">
    <property type="entry name" value="FN3"/>
    <property type="match status" value="27"/>
</dbReference>
<feature type="disulfide bond" evidence="12">
    <location>
        <begin position="763"/>
        <end position="775"/>
    </location>
</feature>
<feature type="domain" description="Fibronectin type-III" evidence="18">
    <location>
        <begin position="4202"/>
        <end position="4301"/>
    </location>
</feature>
<feature type="domain" description="Laminin EGF-like" evidence="17">
    <location>
        <begin position="966"/>
        <end position="1016"/>
    </location>
</feature>
<dbReference type="CDD" id="cd00063">
    <property type="entry name" value="FN3"/>
    <property type="match status" value="22"/>
</dbReference>
<evidence type="ECO:0000256" key="4">
    <source>
        <dbReference type="ARBA" id="ARBA00022530"/>
    </source>
</evidence>
<feature type="region of interest" description="Disordered" evidence="13">
    <location>
        <begin position="2492"/>
        <end position="2512"/>
    </location>
</feature>
<dbReference type="Proteomes" id="UP000319801">
    <property type="component" value="Unassembled WGS sequence"/>
</dbReference>
<dbReference type="CDD" id="cd00055">
    <property type="entry name" value="EGF_Lam"/>
    <property type="match status" value="10"/>
</dbReference>
<dbReference type="InterPro" id="IPR006558">
    <property type="entry name" value="LamG-like"/>
</dbReference>
<keyword evidence="14" id="KW-0472">Membrane</keyword>
<feature type="disulfide bond" evidence="12">
    <location>
        <begin position="1019"/>
        <end position="1036"/>
    </location>
</feature>
<feature type="disulfide bond" evidence="12">
    <location>
        <begin position="680"/>
        <end position="689"/>
    </location>
</feature>
<comment type="caution">
    <text evidence="20">The sequence shown here is derived from an EMBL/GenBank/DDBJ whole genome shotgun (WGS) entry which is preliminary data.</text>
</comment>
<dbReference type="FunFam" id="2.60.40.10:FF:001716">
    <property type="entry name" value="Usherin"/>
    <property type="match status" value="1"/>
</dbReference>
<dbReference type="InterPro" id="IPR008211">
    <property type="entry name" value="Laminin_N"/>
</dbReference>
<dbReference type="Pfam" id="PF13385">
    <property type="entry name" value="Laminin_G_3"/>
    <property type="match status" value="1"/>
</dbReference>
<evidence type="ECO:0000256" key="2">
    <source>
        <dbReference type="ARBA" id="ARBA00004316"/>
    </source>
</evidence>
<dbReference type="FunFam" id="2.10.25.10:FF:000224">
    <property type="entry name" value="Usherin"/>
    <property type="match status" value="1"/>
</dbReference>
<feature type="domain" description="Laminin G" evidence="16">
    <location>
        <begin position="1627"/>
        <end position="1806"/>
    </location>
</feature>
<feature type="domain" description="Fibronectin type-III" evidence="18">
    <location>
        <begin position="3933"/>
        <end position="4025"/>
    </location>
</feature>
<feature type="domain" description="Fibronectin type-III" evidence="18">
    <location>
        <begin position="3742"/>
        <end position="3827"/>
    </location>
</feature>
<dbReference type="SMART" id="SM00180">
    <property type="entry name" value="EGF_Lam"/>
    <property type="match status" value="10"/>
</dbReference>
<protein>
    <submittedName>
        <fullName evidence="20">Usherin</fullName>
    </submittedName>
</protein>
<evidence type="ECO:0000256" key="14">
    <source>
        <dbReference type="SAM" id="Phobius"/>
    </source>
</evidence>
<feature type="domain" description="Laminin EGF-like" evidence="17">
    <location>
        <begin position="657"/>
        <end position="709"/>
    </location>
</feature>
<feature type="domain" description="Fibronectin type-III" evidence="18">
    <location>
        <begin position="4403"/>
        <end position="4495"/>
    </location>
</feature>
<feature type="domain" description="Fibronectin type-III" evidence="18">
    <location>
        <begin position="3831"/>
        <end position="3932"/>
    </location>
</feature>
<dbReference type="Gene3D" id="2.60.40.10">
    <property type="entry name" value="Immunoglobulins"/>
    <property type="match status" value="26"/>
</dbReference>
<dbReference type="InterPro" id="IPR002049">
    <property type="entry name" value="LE_dom"/>
</dbReference>
<dbReference type="SUPFAM" id="SSF49265">
    <property type="entry name" value="Fibronectin type III"/>
    <property type="match status" value="17"/>
</dbReference>
<evidence type="ECO:0000259" key="18">
    <source>
        <dbReference type="PROSITE" id="PS50853"/>
    </source>
</evidence>
<evidence type="ECO:0000259" key="16">
    <source>
        <dbReference type="PROSITE" id="PS50025"/>
    </source>
</evidence>
<evidence type="ECO:0000313" key="20">
    <source>
        <dbReference type="EMBL" id="TSO67463.1"/>
    </source>
</evidence>
<dbReference type="PROSITE" id="PS01248">
    <property type="entry name" value="EGF_LAM_1"/>
    <property type="match status" value="2"/>
</dbReference>
<dbReference type="PROSITE" id="PS50853">
    <property type="entry name" value="FN3"/>
    <property type="match status" value="24"/>
</dbReference>
<feature type="domain" description="Fibronectin type-III" evidence="18">
    <location>
        <begin position="1951"/>
        <end position="2048"/>
    </location>
</feature>
<feature type="domain" description="Laminin EGF-like" evidence="17">
    <location>
        <begin position="915"/>
        <end position="965"/>
    </location>
</feature>
<comment type="subcellular location">
    <subcellularLocation>
        <location evidence="2">Cell projection</location>
    </subcellularLocation>
    <subcellularLocation>
        <location evidence="1">Secreted</location>
        <location evidence="1">Extracellular space</location>
        <location evidence="1">Extracellular matrix</location>
        <location evidence="1">Basement membrane</location>
    </subcellularLocation>
</comment>
<dbReference type="GO" id="GO:0016020">
    <property type="term" value="C:membrane"/>
    <property type="evidence" value="ECO:0007669"/>
    <property type="project" value="UniProtKB-SubCell"/>
</dbReference>
<dbReference type="FunFam" id="2.60.40.10:FF:001168">
    <property type="entry name" value="Usherin"/>
    <property type="match status" value="1"/>
</dbReference>
<sequence>MDWFFRLKVTMFLLYTLGVMAALSSVAAQGSFPRLENIAAYKSVSVAPAEATCGFPERSTFCQAARTRDDLLTCSQQFCIQECPYRSSTPRHTDLLDRLVDACLTAESRDLRPGSDTGSVSFLFQNQSACLALHSAPNLGQAGSFTITVWLKLEEAFVMTVFEKRSPDRLVFLLTVSETDVQFHYGVQTGHTYSVTITTAGHLQKDQWTHMALQVHGTTMSLFLNGQEEDGTAFETKSLKGPVADVPSDARAWIGQNAKGSNQFIGKMQDFRFYPQTLTNREIEEVYSARIPPLHTQPSCYCPSTHPRVHPSVERYCIPNGADDTTKNRVLRLDPHAHPLNYINDNDISTTWVSSVFSNLDRLNRGVSITIDLENGQYQVFYVILQFRSLQPEAVRVQRKTSSTSDWRDWQYLAKNCSSFGMEDNGPLVNPDSVNCLQFPSDVPYTNGNITFSMLTPEPNRRPGYNNFYNSAALQEFVKATHVRIRLHGQYLTVTTQQPKTPQPHGGNHTGAPHVNSRHRYYAVDEITVSGSRCECHGHASSCDTSIKPYRCACLPESHTHGDNCERCESLFNDKPFRAGNPVQAYSCRPCLCHGHASSCHYDASVDPQPNEHLHGGGGVCDNCTHNTTGRSCERCLRLFYREVGASLWAEDACKPCDCNNNGTVSGSLDCDQIGGQCKCKRRVSGRQCNQCQHGFYKLRASFDEGCLACNCSAAGTLWPHNTCHPESGQCRCKTNVIGRSCDRCNYGFKFLNHTHPDGCQPCACNPDGSLHQFCNPFTGQCECKSGIQGLLCDTCPSGTYGPEEHGLCMDCNCSDTGTIASSVCHPVTGQCVCRPHADGRRCDSCHDGWYAQGLEGCQPCLCDPAGTVDESALCDKESGQCRCKSGVEGLRCDRCSAHMYNLSSGNDTHACQPCNCNSVGTLAGTVCDPDSGQCVCVSNHQAQDCSTCKPGYFRSDKRHGPCEACNCHPVGGVGQVCDADTGQCICSNSSLAGRKCDQCQDFYFGFNPIEGRCEQCGCNPAGSFNGSCHAETGQCLCKLFVTGEKCELCIEGASHMDAANHLGCSKEPRQQPPPTGTVLNASAITLSWNAPDSPNSNLLTYTLLRNLEPIHTSYNQFPFGMMHFTDAALSPYTHYTYQLVTSNIHGNTSSSNLTVRTLSSAPDVNELQLNVVGRAGPTNISFNWTEPVNTSGPVEHYTLLSVRHNGEEKIHYRGLGNEFTVDALHPFSHHTFVLQACTSGGCARSANVSVVTAQVPPQEQPAPRVNTLSSTKLQVDWEPPAMPNGIIIRYELFMQVLNESNPSPEHRIFLSTGWLDPLQPSDSVGENALTPPESSVVLSDLEPFTAYRFRVLAVNMAGSTTSEWSTARTAEGVPMYMSPPQVSPLSSSSLRVSWETPHEQDVRGIVTAYRWLYNAAADERRYTATGLKSYKEYSFTVTVCNSQGCVSSFPASGRTQPSAPAGLMAPRLKPLNTTAMEISWVVPTELNGPLPVYHVERTDVSFSGAEGQVIRGRRFTGTDYFRFPSFTLPVNTDFTGIQLSFRTRMEDGLILCALSPGEQEEFVALQMHNGRPFFLFDPQGFAGCVRDVFIQKSSSPEAVWEPLDWESAVEEHETYGDWEGCPAFSEHGAYFLGHGFLKLEPEVFTGGVDFEISFEFRTDQLNSLLLFAFDINSKDFILAELQGGILSWILRWGDQTAELAVWVGLSYCDGGWNSVTLLKHGALTRAALNHASEQQRSEKGGHLTITSPLYIGGVPAGLQHPALHQHSLLHGFGGCIRDVRLAASGPVLNLVKASCAAVRVNLDGCLSADTSVNCRGNDSILVLSSTILKSKAFYLQTEYLYRVIAAGEGGWTAGPWQRGRSRETAPLSVLPPSRVASVNGSSAEVSWEEPTEVRGVIERYVVKAYSRDSPLSPPISTTFNAQRLMVVLSACTEAGCTNSSVVNLYTGQLPPSHMEPPLLTVLDSHSINVRWTSPMKVNGRLQFYTLYQAGPTEEPVVVYNSSELFEEYTLRNLVPGRTYFFQIAACTAGGCTTSAPSMAQTDESSPEEVLAPSVTYISPHAINLTWGPPIKPNGVISSYGVWMDGVLRQNSSLTSFRVVGLSPWSLHSFRVQACTAQGCALGPLVRTRPIYIMLNTQMCQMAARHHKGKNWSETEAPVTETKPLLTALSAGHWVSVGGLLPFSNYSVKVRACNSQGCVESTSTSISLPPAAPDGLLPPRLAAATSTSLQVAWLSPLRPNAPGMLHYQLQMKNPATQHVLQWDTVVRGGGMVSGSSGPSVGRHQQPSMHERARASHLDQTRPCCLAITTATVGRPESIDPPVLYEIHSRNATISWSPPSRPNGILTHYNVYQNSHLLTTVHANTTSLTLASLAPYHQYFIQVEACTEIGCTLSSDSHTLHTLPAPPEGVPSPRLYSDTPTSILVSWAPPLHPNGPLEGYTLERRVLGSQQISIVADMMPNQTRTYLDDSASLGPWSTYEYRVIASTWQGGSNSSQWEKVTTRPSRPAGIQPPRVEVLGPESVQVTWSNPLLPNGEIERYEIRMPDPRISHTDTSALNRTIAGLEPYTNYSVTILACSGGGSYVGGCTESLPTPVTTLPTIPQGIPTLSIVAISESFLAVTWQPPSRPNGPNIWYKLLRRKTQQPLASRPPKDFNRWYHVYAGGKLFHEDKGLSRYTRYEYQLLVYNDVGYASGEVSSGVTLAGPPLHPATLSAQTINHTAILLNWTAPKPEGVLPPEIMTLNSTSVRILWAAPLVPNGAVTHYSVYLDGQLYTSTDNTSGSLEVGGLQPFTVYDVQVEVCTVYACVKSNSTKLTTVEDMPADIAAPTIQVLSSRSVKLEWSSPGQPNGILGGYEIRRKALKPCEELQAEQTAQSDAQCSYLQCPINQEFCGNSCYKPVEQVCCEKTLHNFKESHQCCNEHYLPAENNSVSVCCGGKLHVLLPQYQCCGDDYIPVQPDEVCCPDPGNLRVSVGVGDSCCGSMPFSSTAGQICCNGLLHDGYRSQCCGGKLVSRASTCCGDAHKGTAHASVPGMACCGQQYVNTSKTLCCSGPDQEPRAHTLENRTTLLKCCWTELIEQDKECCNGVGFDPDTAVCADRTTHDLITTTNTPPSSTESSSSLSQSQQPSSPTHTRFCPTAEELIYSGVPDRYTFTDANLEPDTTYEYKVSAWNRQGHGFSLPALVTTKEDVPQGVPPPRWGRTGIRNEIIHLDWSSPIKANGEIIHYVVLRDGRERYRGTERRFIDAGGIQPFHEYTYQLRACTAAGCTDSAKVVAVTVQGLPEGVASPAVSALGSRTLHISWEAPSQSNGVVREYRINQTGVGLIHTHTNGEMEHTVEGLQPYTNYSFVLMACTVAGCGASVWDVPRHVIVNSTAVELYWRQPSQPNGRLTHYRLLRDGESVFSSGPHQSMHTDSNLQPNTSSVRNGTMASARFIIRRGYSETGEAANRYVYELEASTNVRSFSAGSTVVQPVRSHRSVYNSSLPLDYNVLLNAGTERPLSRSAGPHQFLLLDGLDPYTSYNIRVQACQAGEAVSVQTSEAVPKALDPPELSATGATVVKVQWSPPRKPNGLITAYFLYRRLTGTLEELLVFIWSDGPLEFLDASDFLKPFTKYEYRVTAHNSQGSVSSFWSSVLTLEAEPEGMDAPTARPTGAYSVFLNWTRPSNPNGLISEYKVLYKQQIIDPTLNSSINTALTVPGDVHQAHVFGLEPYTIYSVCVEAVNRAGSVCSPWATVHTLQASPSGLGNFSVEKREHGRALLLHWPKPASPNGVIKTYNIYSDGNLEFSGRSAQFLFRRLEPFTTYSLVLEACTEAGCTRTVPQPITTEEAPPFSQLPPSAQHIGTNTVELRWVPPGQANGRILQYQVLAVKSDEDDTVQAEVVCTERNVQAHRFSCNVSDLKPWSWYKFQVRVSNTAGSTDSPWLTVQTKQAPPSGLAAPTVSHLEGRPNELFINWTPPVEASGVLLSYRIQRNDISFHFSFDSSVLSYTDTDLTAYNSYSYAVIACTVAGCVTSHSTTVRTLEAAPAIVEPPIVSSVTSHSLNASWTVPTIQNGEIVGYILLMNDEDVYHGKELSVQVSNLQPHTLYALIITACTNGGCTASLPTSTLTKEAPPTGMPAPLLKVTGPESVEVSWKAPDHPNGVIAGYELRRDGDLIYAGMDTRYHDFMLLPNIEYSYTVTANNSQGTATSPAAVARTQPTVPSGVAPPHLQTLGPLSVLVQWDPPARANGVIISYSLYTRDPTEPNAKRMIFAPHHSAFQSRSFSLTALKPYHRYEVRVEACTLLGCAASDWSSIQTQEVPPAGQSAPVLELQSDSKGMQNIFLLSWAAPTQANGKLLLYELYRRLGEETGSRPTLIYRNISTFFHDRNLLPYTAYEYQVWAVNSAGRTGSPWTMGRTGPAPPEGVSPPTFLHVRATSAVVDIRPPAKPNGIVTIYRVFDQRKDSHLLLSEGTSRQQTLHDLIPFTTYAVGVEACTCILCCSRGPVSELRTQASAPSQQPPPRLITLTSRSALLEWDEPLQPNGIIESADGMSPTDATSASGLYCRASGDQVLWEGSKSQSPQYKEPFVMQSNLTVVFVDWSGSFSLNGLLRDFVLTESNLRLYSGFHSFVFLPRTSDKTFAFQVTCTTDSGSASSPVIKYNAATGSDTTEPTSGGKTGLYASGYGFYTELWFILLMAFVGLLLVAVFLGLLLRRALKKPSLIRERAPLQPLQRRSSKYPPRDTYLGPCSDLCSNHASTALLQSDGGLFDNVPDSASSVTLKAFTMHTEGLTDTKLGVTNHGFQSTLSMLRVPSQSQLSHAYSQNSLHRSISQLIDIQDKRSLAGFTWDTKLQGTDSGMYAGDDEFADSLKSFSSVKKEHATFTDTHL</sequence>
<dbReference type="Gene3D" id="2.60.120.260">
    <property type="entry name" value="Galactose-binding domain-like"/>
    <property type="match status" value="1"/>
</dbReference>
<dbReference type="SUPFAM" id="SSF57196">
    <property type="entry name" value="EGF/Laminin"/>
    <property type="match status" value="7"/>
</dbReference>
<evidence type="ECO:0000256" key="15">
    <source>
        <dbReference type="SAM" id="SignalP"/>
    </source>
</evidence>
<dbReference type="GO" id="GO:0005604">
    <property type="term" value="C:basement membrane"/>
    <property type="evidence" value="ECO:0007669"/>
    <property type="project" value="UniProtKB-SubCell"/>
</dbReference>
<dbReference type="PANTHER" id="PTHR46957">
    <property type="entry name" value="CYTOKINE RECEPTOR"/>
    <property type="match status" value="1"/>
</dbReference>
<dbReference type="InterPro" id="IPR013320">
    <property type="entry name" value="ConA-like_dom_sf"/>
</dbReference>
<dbReference type="Pfam" id="PF02210">
    <property type="entry name" value="Laminin_G_2"/>
    <property type="match status" value="1"/>
</dbReference>
<feature type="transmembrane region" description="Helical" evidence="14">
    <location>
        <begin position="4669"/>
        <end position="4691"/>
    </location>
</feature>
<dbReference type="SMART" id="SM00282">
    <property type="entry name" value="LamG"/>
    <property type="match status" value="1"/>
</dbReference>
<feature type="compositionally biased region" description="Low complexity" evidence="13">
    <location>
        <begin position="3104"/>
        <end position="3131"/>
    </location>
</feature>
<evidence type="ECO:0000256" key="1">
    <source>
        <dbReference type="ARBA" id="ARBA00004302"/>
    </source>
</evidence>
<dbReference type="FunFam" id="2.60.40.10:FF:001100">
    <property type="entry name" value="Usherin"/>
    <property type="match status" value="1"/>
</dbReference>
<feature type="disulfide bond" evidence="12">
    <location>
        <begin position="733"/>
        <end position="742"/>
    </location>
</feature>
<feature type="disulfide bond" evidence="12">
    <location>
        <begin position="784"/>
        <end position="793"/>
    </location>
</feature>
<feature type="domain" description="Fibronectin type-III" evidence="18">
    <location>
        <begin position="3193"/>
        <end position="3281"/>
    </location>
</feature>
<keyword evidence="7" id="KW-0084">Basement membrane</keyword>
<keyword evidence="4" id="KW-0272">Extracellular matrix</keyword>
<keyword evidence="11 12" id="KW-0424">Laminin EGF-like domain</keyword>
<dbReference type="GO" id="GO:0042995">
    <property type="term" value="C:cell projection"/>
    <property type="evidence" value="ECO:0007669"/>
    <property type="project" value="UniProtKB-SubCell"/>
</dbReference>
<feature type="domain" description="Laminin EGF-like" evidence="17">
    <location>
        <begin position="1017"/>
        <end position="1067"/>
    </location>
</feature>
<dbReference type="FunFam" id="2.60.120.200:FF:000126">
    <property type="entry name" value="usherin"/>
    <property type="match status" value="1"/>
</dbReference>
<feature type="region of interest" description="Disordered" evidence="13">
    <location>
        <begin position="3103"/>
        <end position="3133"/>
    </location>
</feature>
<keyword evidence="21" id="KW-1185">Reference proteome</keyword>
<dbReference type="InterPro" id="IPR050713">
    <property type="entry name" value="RTP_Phos/Ushers"/>
</dbReference>
<gene>
    <name evidence="20" type="ORF">Baya_10190</name>
</gene>
<feature type="disulfide bond" evidence="12">
    <location>
        <begin position="884"/>
        <end position="893"/>
    </location>
</feature>
<dbReference type="FunFam" id="2.60.40.10:FF:002683">
    <property type="entry name" value="Predicted protein"/>
    <property type="match status" value="1"/>
</dbReference>
<feature type="domain" description="Fibronectin type-III" evidence="18">
    <location>
        <begin position="1257"/>
        <end position="1373"/>
    </location>
</feature>
<feature type="domain" description="Fibronectin type-III" evidence="18">
    <location>
        <begin position="1073"/>
        <end position="1164"/>
    </location>
</feature>
<feature type="domain" description="Laminin N-terminal" evidence="19">
    <location>
        <begin position="269"/>
        <end position="532"/>
    </location>
</feature>
<feature type="domain" description="Laminin EGF-like" evidence="17">
    <location>
        <begin position="763"/>
        <end position="811"/>
    </location>
</feature>
<dbReference type="GO" id="GO:0048513">
    <property type="term" value="P:animal organ development"/>
    <property type="evidence" value="ECO:0007669"/>
    <property type="project" value="UniProtKB-ARBA"/>
</dbReference>
<dbReference type="Pfam" id="PF00053">
    <property type="entry name" value="EGF_laminin"/>
    <property type="match status" value="10"/>
</dbReference>
<dbReference type="SUPFAM" id="SSF49899">
    <property type="entry name" value="Concanavalin A-like lectins/glucanases"/>
    <property type="match status" value="3"/>
</dbReference>
<feature type="domain" description="Fibronectin type-III" evidence="18">
    <location>
        <begin position="3543"/>
        <end position="3640"/>
    </location>
</feature>
<dbReference type="FunFam" id="2.60.40.10:FF:001030">
    <property type="entry name" value="Usherin"/>
    <property type="match status" value="1"/>
</dbReference>
<dbReference type="FunFam" id="2.60.40.10:FF:001052">
    <property type="entry name" value="Usherin"/>
    <property type="match status" value="1"/>
</dbReference>
<feature type="domain" description="Fibronectin type-III" evidence="18">
    <location>
        <begin position="4026"/>
        <end position="4113"/>
    </location>
</feature>
<dbReference type="PROSITE" id="PS50025">
    <property type="entry name" value="LAM_G_DOMAIN"/>
    <property type="match status" value="1"/>
</dbReference>
<keyword evidence="6" id="KW-0677">Repeat</keyword>
<evidence type="ECO:0000256" key="12">
    <source>
        <dbReference type="PROSITE-ProRule" id="PRU00460"/>
    </source>
</evidence>
<dbReference type="Pfam" id="PF00041">
    <property type="entry name" value="fn3"/>
    <property type="match status" value="12"/>
</dbReference>
<feature type="domain" description="Fibronectin type-III" evidence="18">
    <location>
        <begin position="2732"/>
        <end position="2822"/>
    </location>
</feature>
<feature type="domain" description="Fibronectin type-III" evidence="18">
    <location>
        <begin position="4306"/>
        <end position="4402"/>
    </location>
</feature>
<feature type="disulfide bond" evidence="12">
    <location>
        <begin position="1038"/>
        <end position="1047"/>
    </location>
</feature>
<dbReference type="OrthoDB" id="5984158at2759"/>
<feature type="compositionally biased region" description="Polar residues" evidence="13">
    <location>
        <begin position="2492"/>
        <end position="2503"/>
    </location>
</feature>
<organism evidence="20 21">
    <name type="scientific">Bagarius yarrelli</name>
    <name type="common">Goonch</name>
    <name type="synonym">Bagrus yarrelli</name>
    <dbReference type="NCBI Taxonomy" id="175774"/>
    <lineage>
        <taxon>Eukaryota</taxon>
        <taxon>Metazoa</taxon>
        <taxon>Chordata</taxon>
        <taxon>Craniata</taxon>
        <taxon>Vertebrata</taxon>
        <taxon>Euteleostomi</taxon>
        <taxon>Actinopterygii</taxon>
        <taxon>Neopterygii</taxon>
        <taxon>Teleostei</taxon>
        <taxon>Ostariophysi</taxon>
        <taxon>Siluriformes</taxon>
        <taxon>Sisoridae</taxon>
        <taxon>Sisorinae</taxon>
        <taxon>Bagarius</taxon>
    </lineage>
</organism>
<feature type="disulfide bond" evidence="12">
    <location>
        <begin position="765"/>
        <end position="782"/>
    </location>
</feature>
<dbReference type="InterPro" id="IPR036116">
    <property type="entry name" value="FN3_sf"/>
</dbReference>
<feature type="domain" description="Laminin EGF-like" evidence="17">
    <location>
        <begin position="710"/>
        <end position="762"/>
    </location>
</feature>